<proteinExistence type="predicted"/>
<dbReference type="EMBL" id="NCSJ02000020">
    <property type="protein sequence ID" value="RFU34490.1"/>
    <property type="molecule type" value="Genomic_DNA"/>
</dbReference>
<dbReference type="InterPro" id="IPR005351">
    <property type="entry name" value="ASTER"/>
</dbReference>
<protein>
    <recommendedName>
        <fullName evidence="9">Protein Asterix</fullName>
    </recommendedName>
</protein>
<evidence type="ECO:0000256" key="2">
    <source>
        <dbReference type="ARBA" id="ARBA00022692"/>
    </source>
</evidence>
<dbReference type="STRING" id="5539.A0A3E2HM76"/>
<comment type="subcellular location">
    <subcellularLocation>
        <location evidence="1">Membrane</location>
    </subcellularLocation>
</comment>
<dbReference type="AlphaFoldDB" id="A0A3E2HM76"/>
<dbReference type="PANTHER" id="PTHR28038">
    <property type="entry name" value="ADL329WP"/>
    <property type="match status" value="1"/>
</dbReference>
<feature type="compositionally biased region" description="Basic and acidic residues" evidence="5">
    <location>
        <begin position="1"/>
        <end position="11"/>
    </location>
</feature>
<evidence type="ECO:0000256" key="1">
    <source>
        <dbReference type="ARBA" id="ARBA00004370"/>
    </source>
</evidence>
<feature type="region of interest" description="Disordered" evidence="5">
    <location>
        <begin position="1"/>
        <end position="28"/>
    </location>
</feature>
<keyword evidence="2 6" id="KW-0812">Transmembrane</keyword>
<dbReference type="OMA" id="RNKFIGW"/>
<feature type="non-terminal residue" evidence="7">
    <location>
        <position position="1"/>
    </location>
</feature>
<evidence type="ECO:0000256" key="6">
    <source>
        <dbReference type="SAM" id="Phobius"/>
    </source>
</evidence>
<evidence type="ECO:0000313" key="8">
    <source>
        <dbReference type="Proteomes" id="UP000258309"/>
    </source>
</evidence>
<dbReference type="PANTHER" id="PTHR28038:SF1">
    <property type="entry name" value="ADL329WP"/>
    <property type="match status" value="1"/>
</dbReference>
<feature type="non-terminal residue" evidence="7">
    <location>
        <position position="116"/>
    </location>
</feature>
<evidence type="ECO:0000256" key="4">
    <source>
        <dbReference type="ARBA" id="ARBA00023136"/>
    </source>
</evidence>
<keyword evidence="4 6" id="KW-0472">Membrane</keyword>
<dbReference type="Pfam" id="PF03669">
    <property type="entry name" value="ASTER"/>
    <property type="match status" value="1"/>
</dbReference>
<sequence length="116" mass="12407">MSTKKDMRRSDLIIPYQAPPPKDGAGDFSGTLSNSMPMAAMFMRNRMIGWASVVMSIQNWLSESEESRASSSQPAIFSVGMAFLALVVTYLPMFLPPPGSPVAVKSPATPSAVPIA</sequence>
<dbReference type="Proteomes" id="UP000258309">
    <property type="component" value="Unassembled WGS sequence"/>
</dbReference>
<dbReference type="GO" id="GO:0044183">
    <property type="term" value="F:protein folding chaperone"/>
    <property type="evidence" value="ECO:0007669"/>
    <property type="project" value="InterPro"/>
</dbReference>
<evidence type="ECO:0000256" key="3">
    <source>
        <dbReference type="ARBA" id="ARBA00022989"/>
    </source>
</evidence>
<keyword evidence="3 6" id="KW-1133">Transmembrane helix</keyword>
<gene>
    <name evidence="7" type="ORF">B7463_g1855</name>
</gene>
<evidence type="ECO:0008006" key="9">
    <source>
        <dbReference type="Google" id="ProtNLM"/>
    </source>
</evidence>
<comment type="caution">
    <text evidence="7">The sequence shown here is derived from an EMBL/GenBank/DDBJ whole genome shotgun (WGS) entry which is preliminary data.</text>
</comment>
<evidence type="ECO:0000256" key="5">
    <source>
        <dbReference type="SAM" id="MobiDB-lite"/>
    </source>
</evidence>
<keyword evidence="8" id="KW-1185">Reference proteome</keyword>
<dbReference type="GO" id="GO:0005789">
    <property type="term" value="C:endoplasmic reticulum membrane"/>
    <property type="evidence" value="ECO:0007669"/>
    <property type="project" value="InterPro"/>
</dbReference>
<dbReference type="GO" id="GO:0045048">
    <property type="term" value="P:protein insertion into ER membrane"/>
    <property type="evidence" value="ECO:0007669"/>
    <property type="project" value="InterPro"/>
</dbReference>
<feature type="transmembrane region" description="Helical" evidence="6">
    <location>
        <begin position="75"/>
        <end position="95"/>
    </location>
</feature>
<dbReference type="OrthoDB" id="284718at2759"/>
<evidence type="ECO:0000313" key="7">
    <source>
        <dbReference type="EMBL" id="RFU34490.1"/>
    </source>
</evidence>
<organism evidence="7 8">
    <name type="scientific">Scytalidium lignicola</name>
    <name type="common">Hyphomycete</name>
    <dbReference type="NCBI Taxonomy" id="5539"/>
    <lineage>
        <taxon>Eukaryota</taxon>
        <taxon>Fungi</taxon>
        <taxon>Dikarya</taxon>
        <taxon>Ascomycota</taxon>
        <taxon>Pezizomycotina</taxon>
        <taxon>Leotiomycetes</taxon>
        <taxon>Leotiomycetes incertae sedis</taxon>
        <taxon>Scytalidium</taxon>
    </lineage>
</organism>
<accession>A0A3E2HM76</accession>
<reference evidence="7 8" key="1">
    <citation type="submission" date="2018-05" db="EMBL/GenBank/DDBJ databases">
        <title>Draft genome sequence of Scytalidium lignicola DSM 105466, a ubiquitous saprotrophic fungus.</title>
        <authorList>
            <person name="Buettner E."/>
            <person name="Gebauer A.M."/>
            <person name="Hofrichter M."/>
            <person name="Liers C."/>
            <person name="Kellner H."/>
        </authorList>
    </citation>
    <scope>NUCLEOTIDE SEQUENCE [LARGE SCALE GENOMIC DNA]</scope>
    <source>
        <strain evidence="7 8">DSM 105466</strain>
    </source>
</reference>
<name>A0A3E2HM76_SCYLI</name>